<dbReference type="InterPro" id="IPR029068">
    <property type="entry name" value="Glyas_Bleomycin-R_OHBP_Dase"/>
</dbReference>
<dbReference type="Proteomes" id="UP000253606">
    <property type="component" value="Chromosome"/>
</dbReference>
<keyword evidence="1" id="KW-0479">Metal-binding</keyword>
<dbReference type="InterPro" id="IPR037523">
    <property type="entry name" value="VOC_core"/>
</dbReference>
<dbReference type="GO" id="GO:0004493">
    <property type="term" value="F:methylmalonyl-CoA epimerase activity"/>
    <property type="evidence" value="ECO:0007669"/>
    <property type="project" value="TreeGrafter"/>
</dbReference>
<evidence type="ECO:0000259" key="2">
    <source>
        <dbReference type="PROSITE" id="PS51819"/>
    </source>
</evidence>
<keyword evidence="3" id="KW-0456">Lyase</keyword>
<feature type="domain" description="VOC" evidence="2">
    <location>
        <begin position="13"/>
        <end position="138"/>
    </location>
</feature>
<dbReference type="InterPro" id="IPR051785">
    <property type="entry name" value="MMCE/EMCE_epimerase"/>
</dbReference>
<dbReference type="PROSITE" id="PS51819">
    <property type="entry name" value="VOC"/>
    <property type="match status" value="1"/>
</dbReference>
<dbReference type="GO" id="GO:0046872">
    <property type="term" value="F:metal ion binding"/>
    <property type="evidence" value="ECO:0007669"/>
    <property type="project" value="UniProtKB-KW"/>
</dbReference>
<dbReference type="OrthoDB" id="2608626at2"/>
<keyword evidence="4" id="KW-1185">Reference proteome</keyword>
<evidence type="ECO:0000256" key="1">
    <source>
        <dbReference type="ARBA" id="ARBA00022723"/>
    </source>
</evidence>
<name>A0A2Z5G2D9_9BACT</name>
<evidence type="ECO:0000313" key="4">
    <source>
        <dbReference type="Proteomes" id="UP000253606"/>
    </source>
</evidence>
<dbReference type="GO" id="GO:0046491">
    <property type="term" value="P:L-methylmalonyl-CoA metabolic process"/>
    <property type="evidence" value="ECO:0007669"/>
    <property type="project" value="TreeGrafter"/>
</dbReference>
<dbReference type="PANTHER" id="PTHR43048:SF4">
    <property type="entry name" value="RING-CLEAVING DIOXYGENASE-RELATED"/>
    <property type="match status" value="1"/>
</dbReference>
<dbReference type="KEGG" id="abas:ACPOL_3703"/>
<organism evidence="3 4">
    <name type="scientific">Acidisarcina polymorpha</name>
    <dbReference type="NCBI Taxonomy" id="2211140"/>
    <lineage>
        <taxon>Bacteria</taxon>
        <taxon>Pseudomonadati</taxon>
        <taxon>Acidobacteriota</taxon>
        <taxon>Terriglobia</taxon>
        <taxon>Terriglobales</taxon>
        <taxon>Acidobacteriaceae</taxon>
        <taxon>Acidisarcina</taxon>
    </lineage>
</organism>
<reference evidence="3 4" key="1">
    <citation type="journal article" date="2018" name="Front. Microbiol.">
        <title>Hydrolytic Capabilities as a Key to Environmental Success: Chitinolytic and Cellulolytic Acidobacteria From Acidic Sub-arctic Soils and Boreal Peatlands.</title>
        <authorList>
            <person name="Belova S.E."/>
            <person name="Ravin N.V."/>
            <person name="Pankratov T.A."/>
            <person name="Rakitin A.L."/>
            <person name="Ivanova A.A."/>
            <person name="Beletsky A.V."/>
            <person name="Mardanov A.V."/>
            <person name="Sinninghe Damste J.S."/>
            <person name="Dedysh S.N."/>
        </authorList>
    </citation>
    <scope>NUCLEOTIDE SEQUENCE [LARGE SCALE GENOMIC DNA]</scope>
    <source>
        <strain evidence="3 4">SBC82</strain>
    </source>
</reference>
<dbReference type="RefSeq" id="WP_114208079.1">
    <property type="nucleotide sequence ID" value="NZ_CP030840.1"/>
</dbReference>
<proteinExistence type="predicted"/>
<gene>
    <name evidence="3" type="ORF">ACPOL_3703</name>
</gene>
<dbReference type="GO" id="GO:0016829">
    <property type="term" value="F:lyase activity"/>
    <property type="evidence" value="ECO:0007669"/>
    <property type="project" value="UniProtKB-KW"/>
</dbReference>
<dbReference type="EMBL" id="CP030840">
    <property type="protein sequence ID" value="AXC12984.1"/>
    <property type="molecule type" value="Genomic_DNA"/>
</dbReference>
<dbReference type="InterPro" id="IPR004360">
    <property type="entry name" value="Glyas_Fos-R_dOase_dom"/>
</dbReference>
<dbReference type="SUPFAM" id="SSF54593">
    <property type="entry name" value="Glyoxalase/Bleomycin resistance protein/Dihydroxybiphenyl dioxygenase"/>
    <property type="match status" value="1"/>
</dbReference>
<sequence>MPNTNYEIFPTTGFTVTHFLVSADIKKSLDFYSQILGGIVVMDGENGTPCIVQLENTWVIINVGGGPTDDKPAVYLSAPKDGEAVSSFMNIRVANIAECYERWKGPGAKFLTEPKVHESETRCYMRDPDGHLIEVGEAKK</sequence>
<dbReference type="PANTHER" id="PTHR43048">
    <property type="entry name" value="METHYLMALONYL-COA EPIMERASE"/>
    <property type="match status" value="1"/>
</dbReference>
<evidence type="ECO:0000313" key="3">
    <source>
        <dbReference type="EMBL" id="AXC12984.1"/>
    </source>
</evidence>
<accession>A0A2Z5G2D9</accession>
<dbReference type="Gene3D" id="3.10.180.10">
    <property type="entry name" value="2,3-Dihydroxybiphenyl 1,2-Dioxygenase, domain 1"/>
    <property type="match status" value="1"/>
</dbReference>
<dbReference type="AlphaFoldDB" id="A0A2Z5G2D9"/>
<protein>
    <submittedName>
        <fullName evidence="3">Putative lyase</fullName>
    </submittedName>
</protein>
<dbReference type="Pfam" id="PF00903">
    <property type="entry name" value="Glyoxalase"/>
    <property type="match status" value="1"/>
</dbReference>